<organism evidence="5">
    <name type="scientific">uncultured marine group II/III euryarchaeote KM3_04_C05</name>
    <dbReference type="NCBI Taxonomy" id="1457835"/>
    <lineage>
        <taxon>Archaea</taxon>
        <taxon>Methanobacteriati</taxon>
        <taxon>Methanobacteriota</taxon>
        <taxon>environmental samples</taxon>
    </lineage>
</organism>
<evidence type="ECO:0000313" key="5">
    <source>
        <dbReference type="EMBL" id="AIE98091.1"/>
    </source>
</evidence>
<dbReference type="InterPro" id="IPR001266">
    <property type="entry name" value="Ribosomal_eS19"/>
</dbReference>
<dbReference type="EMBL" id="KF900525">
    <property type="protein sequence ID" value="AIE98091.1"/>
    <property type="molecule type" value="Genomic_DNA"/>
</dbReference>
<name>A0A075G7Z4_9EURY</name>
<gene>
    <name evidence="5" type="primary">RP-S19e</name>
    <name evidence="5" type="synonym">RPS19</name>
    <name evidence="4" type="synonym">rps19e</name>
</gene>
<dbReference type="GO" id="GO:0003723">
    <property type="term" value="F:RNA binding"/>
    <property type="evidence" value="ECO:0007669"/>
    <property type="project" value="TreeGrafter"/>
</dbReference>
<sequence length="156" mass="17111">MTTFHDVPADLVIQELAARLQSHDPISPPEWAGYVKTGTHRERPPTQKDWWHIRSAAILRKVGLMGPIGANHMAQQFGGPKDRGVKQNRAVSGSRNIARTILQQLSECGLIESKMNLAGTVNLGRVLTSEGQKLLDNAAYSVRAVAEERYPGLAGY</sequence>
<dbReference type="Pfam" id="PF01090">
    <property type="entry name" value="Ribosomal_S19e"/>
    <property type="match status" value="1"/>
</dbReference>
<dbReference type="SUPFAM" id="SSF46785">
    <property type="entry name" value="Winged helix' DNA-binding domain"/>
    <property type="match status" value="1"/>
</dbReference>
<dbReference type="Gene3D" id="1.10.10.10">
    <property type="entry name" value="Winged helix-like DNA-binding domain superfamily/Winged helix DNA-binding domain"/>
    <property type="match status" value="1"/>
</dbReference>
<dbReference type="GO" id="GO:0006412">
    <property type="term" value="P:translation"/>
    <property type="evidence" value="ECO:0007669"/>
    <property type="project" value="UniProtKB-UniRule"/>
</dbReference>
<evidence type="ECO:0000256" key="1">
    <source>
        <dbReference type="ARBA" id="ARBA00010014"/>
    </source>
</evidence>
<dbReference type="InterPro" id="IPR036390">
    <property type="entry name" value="WH_DNA-bd_sf"/>
</dbReference>
<dbReference type="NCBIfam" id="NF006811">
    <property type="entry name" value="PRK09333.1"/>
    <property type="match status" value="1"/>
</dbReference>
<comment type="similarity">
    <text evidence="1 4">Belongs to the eukaryotic ribosomal protein eS19 family.</text>
</comment>
<dbReference type="GO" id="GO:0003735">
    <property type="term" value="F:structural constituent of ribosome"/>
    <property type="evidence" value="ECO:0007669"/>
    <property type="project" value="InterPro"/>
</dbReference>
<dbReference type="PANTHER" id="PTHR11710">
    <property type="entry name" value="40S RIBOSOMAL PROTEIN S19"/>
    <property type="match status" value="1"/>
</dbReference>
<evidence type="ECO:0000256" key="2">
    <source>
        <dbReference type="ARBA" id="ARBA00022980"/>
    </source>
</evidence>
<proteinExistence type="inferred from homology"/>
<keyword evidence="3 4" id="KW-0687">Ribonucleoprotein</keyword>
<keyword evidence="2 4" id="KW-0689">Ribosomal protein</keyword>
<dbReference type="SMART" id="SM01413">
    <property type="entry name" value="Ribosomal_S19e"/>
    <property type="match status" value="1"/>
</dbReference>
<dbReference type="InterPro" id="IPR027548">
    <property type="entry name" value="Ribosomal_eS19_archaeal"/>
</dbReference>
<evidence type="ECO:0000256" key="3">
    <source>
        <dbReference type="ARBA" id="ARBA00023274"/>
    </source>
</evidence>
<protein>
    <recommendedName>
        <fullName evidence="4">Small ribosomal subunit protein eS19</fullName>
    </recommendedName>
</protein>
<dbReference type="HAMAP" id="MF_01474">
    <property type="entry name" value="Ribosomal_eS19"/>
    <property type="match status" value="1"/>
</dbReference>
<accession>A0A075G7Z4</accession>
<evidence type="ECO:0000256" key="4">
    <source>
        <dbReference type="HAMAP-Rule" id="MF_01474"/>
    </source>
</evidence>
<comment type="function">
    <text evidence="4">May be involved in maturation of the 30S ribosomal subunit.</text>
</comment>
<dbReference type="AlphaFoldDB" id="A0A075G7Z4"/>
<dbReference type="GO" id="GO:0022627">
    <property type="term" value="C:cytosolic small ribosomal subunit"/>
    <property type="evidence" value="ECO:0007669"/>
    <property type="project" value="TreeGrafter"/>
</dbReference>
<dbReference type="GO" id="GO:0000028">
    <property type="term" value="P:ribosomal small subunit assembly"/>
    <property type="evidence" value="ECO:0007669"/>
    <property type="project" value="TreeGrafter"/>
</dbReference>
<reference evidence="5" key="1">
    <citation type="journal article" date="2014" name="Genome Biol. Evol.">
        <title>Pangenome evidence for extensive interdomain horizontal transfer affecting lineage core and shell genes in uncultured planktonic thaumarchaeota and euryarchaeota.</title>
        <authorList>
            <person name="Deschamps P."/>
            <person name="Zivanovic Y."/>
            <person name="Moreira D."/>
            <person name="Rodriguez-Valera F."/>
            <person name="Lopez-Garcia P."/>
        </authorList>
    </citation>
    <scope>NUCLEOTIDE SEQUENCE</scope>
</reference>
<dbReference type="InterPro" id="IPR036388">
    <property type="entry name" value="WH-like_DNA-bd_sf"/>
</dbReference>
<dbReference type="PANTHER" id="PTHR11710:SF0">
    <property type="entry name" value="40S RIBOSOMAL PROTEIN S19"/>
    <property type="match status" value="1"/>
</dbReference>
<comment type="subunit">
    <text evidence="4">Part of the 30S ribosomal subunit.</text>
</comment>